<organism evidence="2 3">
    <name type="scientific">Orrella daihaiensis</name>
    <dbReference type="NCBI Taxonomy" id="2782176"/>
    <lineage>
        <taxon>Bacteria</taxon>
        <taxon>Pseudomonadati</taxon>
        <taxon>Pseudomonadota</taxon>
        <taxon>Betaproteobacteria</taxon>
        <taxon>Burkholderiales</taxon>
        <taxon>Alcaligenaceae</taxon>
        <taxon>Orrella</taxon>
    </lineage>
</organism>
<accession>A0ABY4AQS1</accession>
<gene>
    <name evidence="2" type="ORF">DHf2319_06110</name>
</gene>
<reference evidence="2 3" key="1">
    <citation type="submission" date="2020-11" db="EMBL/GenBank/DDBJ databases">
        <title>Algicoccus daihaiensis sp.nov., isolated from Daihai Lake in Inner Mongolia.</title>
        <authorList>
            <person name="Kai J."/>
        </authorList>
    </citation>
    <scope>NUCLEOTIDE SEQUENCE [LARGE SCALE GENOMIC DNA]</scope>
    <source>
        <strain evidence="3">f23</strain>
    </source>
</reference>
<evidence type="ECO:0000256" key="1">
    <source>
        <dbReference type="SAM" id="MobiDB-lite"/>
    </source>
</evidence>
<keyword evidence="3" id="KW-1185">Reference proteome</keyword>
<dbReference type="Proteomes" id="UP000831607">
    <property type="component" value="Chromosome"/>
</dbReference>
<evidence type="ECO:0000313" key="3">
    <source>
        <dbReference type="Proteomes" id="UP000831607"/>
    </source>
</evidence>
<protein>
    <submittedName>
        <fullName evidence="2">Uncharacterized protein</fullName>
    </submittedName>
</protein>
<dbReference type="RefSeq" id="WP_243479866.1">
    <property type="nucleotide sequence ID" value="NZ_CP063982.1"/>
</dbReference>
<feature type="region of interest" description="Disordered" evidence="1">
    <location>
        <begin position="1"/>
        <end position="21"/>
    </location>
</feature>
<sequence>MSESGPNNANNDQHNNLDTKLMPRADWDRLFALSAQEGDRSPDRQVELAQEQQWESLVNEFDRDEWIWGS</sequence>
<evidence type="ECO:0000313" key="2">
    <source>
        <dbReference type="EMBL" id="UOD51400.1"/>
    </source>
</evidence>
<dbReference type="EMBL" id="CP063982">
    <property type="protein sequence ID" value="UOD51400.1"/>
    <property type="molecule type" value="Genomic_DNA"/>
</dbReference>
<proteinExistence type="predicted"/>
<name>A0ABY4AQS1_9BURK</name>